<feature type="non-terminal residue" evidence="2">
    <location>
        <position position="77"/>
    </location>
</feature>
<dbReference type="InterPro" id="IPR036881">
    <property type="entry name" value="Glyco_hydro_3_C_sf"/>
</dbReference>
<feature type="non-terminal residue" evidence="2">
    <location>
        <position position="1"/>
    </location>
</feature>
<reference evidence="2 3" key="1">
    <citation type="submission" date="2018-08" db="EMBL/GenBank/DDBJ databases">
        <title>Recombination of ecologically and evolutionarily significant loci maintains genetic cohesion in the Pseudomonas syringae species complex.</title>
        <authorList>
            <person name="Dillon M."/>
            <person name="Thakur S."/>
            <person name="Almeida R.N.D."/>
            <person name="Weir B.S."/>
            <person name="Guttman D.S."/>
        </authorList>
    </citation>
    <scope>NUCLEOTIDE SEQUENCE [LARGE SCALE GENOMIC DNA]</scope>
    <source>
        <strain evidence="2 3">88_10</strain>
    </source>
</reference>
<gene>
    <name evidence="2" type="ORF">APX70_04015</name>
</gene>
<evidence type="ECO:0000313" key="2">
    <source>
        <dbReference type="EMBL" id="RML18478.1"/>
    </source>
</evidence>
<evidence type="ECO:0000313" key="3">
    <source>
        <dbReference type="Proteomes" id="UP000282378"/>
    </source>
</evidence>
<name>A0A3M2TWR4_PSEYM</name>
<protein>
    <submittedName>
        <fullName evidence="2">Uncharacterized protein</fullName>
    </submittedName>
</protein>
<evidence type="ECO:0000256" key="1">
    <source>
        <dbReference type="ARBA" id="ARBA00022801"/>
    </source>
</evidence>
<dbReference type="AlphaFoldDB" id="A0A3M2TWR4"/>
<keyword evidence="1" id="KW-0378">Hydrolase</keyword>
<accession>A0A3M2TWR4</accession>
<organism evidence="2 3">
    <name type="scientific">Pseudomonas syringae pv. maculicola</name>
    <dbReference type="NCBI Taxonomy" id="59511"/>
    <lineage>
        <taxon>Bacteria</taxon>
        <taxon>Pseudomonadati</taxon>
        <taxon>Pseudomonadota</taxon>
        <taxon>Gammaproteobacteria</taxon>
        <taxon>Pseudomonadales</taxon>
        <taxon>Pseudomonadaceae</taxon>
        <taxon>Pseudomonas</taxon>
    </lineage>
</organism>
<sequence>KPLLPLARSAKIAVIGNWAHETPASPFGTANSPPNSYVTELSGLQQLASNSTDVTYLPEMSLNPANSTWYQPATGNN</sequence>
<dbReference type="Proteomes" id="UP000282378">
    <property type="component" value="Unassembled WGS sequence"/>
</dbReference>
<dbReference type="EMBL" id="RBNL01005019">
    <property type="protein sequence ID" value="RML18478.1"/>
    <property type="molecule type" value="Genomic_DNA"/>
</dbReference>
<comment type="caution">
    <text evidence="2">The sequence shown here is derived from an EMBL/GenBank/DDBJ whole genome shotgun (WGS) entry which is preliminary data.</text>
</comment>
<dbReference type="GO" id="GO:0005975">
    <property type="term" value="P:carbohydrate metabolic process"/>
    <property type="evidence" value="ECO:0007669"/>
    <property type="project" value="InterPro"/>
</dbReference>
<dbReference type="GO" id="GO:0004553">
    <property type="term" value="F:hydrolase activity, hydrolyzing O-glycosyl compounds"/>
    <property type="evidence" value="ECO:0007669"/>
    <property type="project" value="InterPro"/>
</dbReference>
<proteinExistence type="predicted"/>
<dbReference type="SUPFAM" id="SSF52279">
    <property type="entry name" value="Beta-D-glucan exohydrolase, C-terminal domain"/>
    <property type="match status" value="1"/>
</dbReference>
<dbReference type="Gene3D" id="3.40.50.1700">
    <property type="entry name" value="Glycoside hydrolase family 3 C-terminal domain"/>
    <property type="match status" value="1"/>
</dbReference>